<feature type="transmembrane region" description="Helical" evidence="2">
    <location>
        <begin position="130"/>
        <end position="154"/>
    </location>
</feature>
<organism evidence="3 4">
    <name type="scientific">Mycena indigotica</name>
    <dbReference type="NCBI Taxonomy" id="2126181"/>
    <lineage>
        <taxon>Eukaryota</taxon>
        <taxon>Fungi</taxon>
        <taxon>Dikarya</taxon>
        <taxon>Basidiomycota</taxon>
        <taxon>Agaricomycotina</taxon>
        <taxon>Agaricomycetes</taxon>
        <taxon>Agaricomycetidae</taxon>
        <taxon>Agaricales</taxon>
        <taxon>Marasmiineae</taxon>
        <taxon>Mycenaceae</taxon>
        <taxon>Mycena</taxon>
    </lineage>
</organism>
<name>A0A8H6RZQ1_9AGAR</name>
<keyword evidence="2" id="KW-0472">Membrane</keyword>
<dbReference type="AlphaFoldDB" id="A0A8H6RZQ1"/>
<evidence type="ECO:0000313" key="3">
    <source>
        <dbReference type="EMBL" id="KAF7288625.1"/>
    </source>
</evidence>
<protein>
    <submittedName>
        <fullName evidence="3">Uncharacterized protein</fullName>
    </submittedName>
</protein>
<keyword evidence="2" id="KW-0812">Transmembrane</keyword>
<sequence>MAGPAGRLFVETCVYFSGVYESGPDTCPFAPTSAPTPTPNPRTASPTTTSTNPSTTQLSSPSPPGPTVAVAATHTAPSSAPSSPSLSIHSPAPAISSASVSCPFLSHASTAVSPPSSPPPGSIPLMPGTIAGIVLGTLSIAALSLLLAFCLFRWRHRPRTAGRSVESVGDSAESVLSPRLQSPYLDSWGDATTNTPPSTLLDRDATVVDGMMSPVDGHDALHYESTSAS</sequence>
<dbReference type="Proteomes" id="UP000636479">
    <property type="component" value="Unassembled WGS sequence"/>
</dbReference>
<reference evidence="3" key="1">
    <citation type="submission" date="2020-05" db="EMBL/GenBank/DDBJ databases">
        <title>Mycena genomes resolve the evolution of fungal bioluminescence.</title>
        <authorList>
            <person name="Tsai I.J."/>
        </authorList>
    </citation>
    <scope>NUCLEOTIDE SEQUENCE</scope>
    <source>
        <strain evidence="3">171206Taipei</strain>
    </source>
</reference>
<feature type="region of interest" description="Disordered" evidence="1">
    <location>
        <begin position="30"/>
        <end position="88"/>
    </location>
</feature>
<keyword evidence="4" id="KW-1185">Reference proteome</keyword>
<dbReference type="RefSeq" id="XP_037212944.1">
    <property type="nucleotide sequence ID" value="XM_037370673.1"/>
</dbReference>
<evidence type="ECO:0000313" key="4">
    <source>
        <dbReference type="Proteomes" id="UP000636479"/>
    </source>
</evidence>
<gene>
    <name evidence="3" type="ORF">MIND_01429200</name>
</gene>
<proteinExistence type="predicted"/>
<evidence type="ECO:0000256" key="2">
    <source>
        <dbReference type="SAM" id="Phobius"/>
    </source>
</evidence>
<keyword evidence="2" id="KW-1133">Transmembrane helix</keyword>
<feature type="compositionally biased region" description="Low complexity" evidence="1">
    <location>
        <begin position="41"/>
        <end position="60"/>
    </location>
</feature>
<dbReference type="GeneID" id="59353189"/>
<accession>A0A8H6RZQ1</accession>
<feature type="compositionally biased region" description="Low complexity" evidence="1">
    <location>
        <begin position="67"/>
        <end position="88"/>
    </location>
</feature>
<dbReference type="EMBL" id="JACAZF010000020">
    <property type="protein sequence ID" value="KAF7288625.1"/>
    <property type="molecule type" value="Genomic_DNA"/>
</dbReference>
<evidence type="ECO:0000256" key="1">
    <source>
        <dbReference type="SAM" id="MobiDB-lite"/>
    </source>
</evidence>
<comment type="caution">
    <text evidence="3">The sequence shown here is derived from an EMBL/GenBank/DDBJ whole genome shotgun (WGS) entry which is preliminary data.</text>
</comment>